<protein>
    <submittedName>
        <fullName evidence="1">Uncharacterized protein</fullName>
    </submittedName>
</protein>
<dbReference type="Proteomes" id="UP001349343">
    <property type="component" value="Segment"/>
</dbReference>
<dbReference type="EMBL" id="OR769222">
    <property type="protein sequence ID" value="WQJ52801.1"/>
    <property type="molecule type" value="Genomic_DNA"/>
</dbReference>
<accession>A0ABZ0Z181</accession>
<evidence type="ECO:0000313" key="2">
    <source>
        <dbReference type="Proteomes" id="UP001349343"/>
    </source>
</evidence>
<keyword evidence="2" id="KW-1185">Reference proteome</keyword>
<proteinExistence type="predicted"/>
<sequence length="1794" mass="207247">MAITSLLGNNIADIGNLVFFTEKGYEVPTEKTYTIQWEIIPCSQASDHFITNPTGHFMFDISESNKHIYTIIDNNGKLTNTPLTLKSSPNKDNNIKQKAFNAQNKALATSVIINGDKTENEFIYDKTVSHVRNMFTGKYEKCTQKISERIGNTVKITFNTLNETIVRDYPIEYVFSDVKTETVTSKNIDKDDPFSYIKITDLTLTPITNDNNQESTLINILIENNFSYETLFPCVRYMGNVKQDKVSTEFIGASTFIILEETDINIFERPNFGDSCPYNLYFEFQKDSEMKFISTSSIAEIIWQNNYTATLGRNDEVHNFNEILDHTNRKSPIYFTVGFESELEGCYQNIMAMFLKHKNSDKKYLVGLFTFLTEVEGEDERYRALLGNLGIPDPIKYPNIFKEQDPQEQGVDWTLINTKSKELMVSYDNIFPYVGTYKALLGAVKFLGYQDLIFKEWYKIKDSYNMDKYVTLQTYDLVEGKSLKSKLKRIGVEFGEFERYKKLNRLSMIYHLNEIDDETGEYIDFYTKRTDVGNKATTTPEGGLYKAAYTDYTDIHHAEVGDNFTSKTNQYMQLPITYKIYEYRTDEILAKLFSVKRWLEKYILGVNCYISDICGEFIVVERFKNQSYVTQHHLKDIGLSGCFTPKIVKTTPFEQSESVVTCSLNEFDSITFENYEDFLIESFIREEWKPAGSGTPIYISAPLETLVVANEYQFKLTNNNSSSGTLAEFTHADYLTNPMLIQDNEIKFFDDSQNITKIDPSELPIIEIAQGNLRLCHGNWKSNVAFSINTVVDQKTGNEFYSIYDEINDDVFYKGTQKVFLYPYVKNEVIDTYKLYWYYGIESNKVQTEFEGRDSEMVYTTHTKWNVPMLIIRNYKCGNNNEMMEGDYILEIVKGRLLFRNHKSEINHGKAEGCEVVFGQEFESKEQPVDINYLYISEREPIYTFDKTGITKDSSEDDIAKNVSTNRYIDIPVNRIGAYTVQVEAFDMYNNIFVNKSDDITNINTRPIEIETILNQDYMSNEPDFCDKNGYGEKLSEDEISTLLYNDITRYAAVPLYPQTYRIYDIDPVLDDPRTIEYDNISYAIDTPKIGDFLVFNNFTERVLNLSKNGDEYILKLVDENPNIDTIKNAEYVGLCIYDSLQKKILNDIYPLEVTDNTHIRVDSSIMLYDVNNSYIKIKKTETTYEDENTDLTLDALNDKCQETCVLDSSSYFINSINAYLYSANELILDTDDISVNMDKKETYITDDKQHFVETQVVKICFTNDTSIHNNYTKNSIDNETAYRIKRVQDNGNSFTYILDGIIDLQKLNNKLYHNNSEVSLNNAGIAVAETTNPYMVKMCPVHLRAAQYILRVDGFGEELTYNYNRGTVMRTRVEYCPTPLFFNDYLDTTYSAQIYDYDPKMLQNIWCDPLLQFSSNDTLYCFKNFPVTVNKGRIVIMRPDENQSTLSRFFNDTEVGLKINWEWKSYIIDDQSNWHSNLNLIDKQIIFKSVNKILCVKPELLGSQTVQMTCCDIYGNRLINGGEGFVYVNDNTYIVNNKEQDTRELYYKDVFIVGFETQFTHPYIAPATANSNEYSLDLPGVSSAVRSDKSPVTYNYKIYYSDGTIMENEGANVVLLTPTGKESKSNKVKLKFGNAKHPHKYVAGYLRTKMKLERTNERDLVSPEQIFEVPVYQYGYSVTTSIYNLSFDVKPIPKEGIEELNRSTIGYYITNIHYTLTRSEGEVEEVSADNLYDAHLQITSVKFIHNQYGVIEYIPENKGDTTNIGILQMTVRFYINGVQDMIMTRAISNVTQL</sequence>
<organism evidence="1 2">
    <name type="scientific">phage Lak_Megaphage_RVC_JS4_GC31</name>
    <dbReference type="NCBI Taxonomy" id="3109228"/>
    <lineage>
        <taxon>Viruses</taxon>
        <taxon>Duplodnaviria</taxon>
        <taxon>Heunggongvirae</taxon>
        <taxon>Uroviricota</taxon>
        <taxon>Caudoviricetes</taxon>
        <taxon>Caudoviricetes code 15 clade</taxon>
    </lineage>
</organism>
<evidence type="ECO:0000313" key="1">
    <source>
        <dbReference type="EMBL" id="WQJ52801.1"/>
    </source>
</evidence>
<name>A0ABZ0Z181_9CAUD</name>
<reference evidence="1 2" key="1">
    <citation type="submission" date="2023-11" db="EMBL/GenBank/DDBJ databases">
        <authorList>
            <person name="Cook R."/>
            <person name="Crisci M."/>
            <person name="Pye H."/>
            <person name="Adriaenssens E."/>
            <person name="Santini J."/>
        </authorList>
    </citation>
    <scope>NUCLEOTIDE SEQUENCE [LARGE SCALE GENOMIC DNA]</scope>
    <source>
        <strain evidence="1">Lak_Megaphage_RVC_JS4_GC31</strain>
    </source>
</reference>